<feature type="region of interest" description="Disordered" evidence="1">
    <location>
        <begin position="64"/>
        <end position="88"/>
    </location>
</feature>
<accession>A0A1Z1LZF5</accession>
<reference evidence="2 3" key="1">
    <citation type="submission" date="2017-05" db="EMBL/GenBank/DDBJ databases">
        <title>Environmental T4-family bacteriophages evolve to escape abortive infection via multiple routes in a bacterial host employing #altruistic suicide# through Type III toxin-antitoxin systems.</title>
        <authorList>
            <person name="Chen B."/>
            <person name="Akusobi C."/>
            <person name="Fang X."/>
            <person name="Salmond G.P.C."/>
        </authorList>
    </citation>
    <scope>NUCLEOTIDE SEQUENCE [LARGE SCALE GENOMIC DNA]</scope>
</reference>
<sequence length="118" mass="13393">MFKVTLTHVLIAAVFFSGLGFIKYQESRIDSLNSDLKIIQKVAKDQSDQLDGLVKSFDSLKKIDESRSENRGQRDKSDQKMAKDAKRSDLVVAKPKLVEKQINTSFDKLAQDMQEATR</sequence>
<proteinExistence type="predicted"/>
<keyword evidence="3" id="KW-1185">Reference proteome</keyword>
<organism evidence="2 3">
    <name type="scientific">Serratia phage X20</name>
    <dbReference type="NCBI Taxonomy" id="2006942"/>
    <lineage>
        <taxon>Viruses</taxon>
        <taxon>Duplodnaviria</taxon>
        <taxon>Heunggongvirae</taxon>
        <taxon>Uroviricota</taxon>
        <taxon>Caudoviricetes</taxon>
        <taxon>Pantevenvirales</taxon>
        <taxon>Straboviridae</taxon>
        <taxon>Tevenvirinae</taxon>
        <taxon>Winklervirus</taxon>
        <taxon>Winklervirus xtwenty</taxon>
    </lineage>
</organism>
<dbReference type="GeneID" id="65109944"/>
<protein>
    <submittedName>
        <fullName evidence="2">Putative membrane protein</fullName>
    </submittedName>
</protein>
<evidence type="ECO:0000313" key="2">
    <source>
        <dbReference type="EMBL" id="ARW58203.1"/>
    </source>
</evidence>
<dbReference type="KEGG" id="vg:65109944"/>
<evidence type="ECO:0000313" key="3">
    <source>
        <dbReference type="Proteomes" id="UP000225074"/>
    </source>
</evidence>
<name>A0A1Z1LZF5_9CAUD</name>
<evidence type="ECO:0000256" key="1">
    <source>
        <dbReference type="SAM" id="MobiDB-lite"/>
    </source>
</evidence>
<dbReference type="EMBL" id="MF036692">
    <property type="protein sequence ID" value="ARW58203.1"/>
    <property type="molecule type" value="Genomic_DNA"/>
</dbReference>
<dbReference type="RefSeq" id="YP_010092381.1">
    <property type="nucleotide sequence ID" value="NC_055728.1"/>
</dbReference>
<dbReference type="Proteomes" id="UP000225074">
    <property type="component" value="Genome"/>
</dbReference>